<gene>
    <name evidence="2" type="ORF">ABID26_004645</name>
</gene>
<dbReference type="SUPFAM" id="SSF74650">
    <property type="entry name" value="Galactose mutarotase-like"/>
    <property type="match status" value="1"/>
</dbReference>
<keyword evidence="3" id="KW-1185">Reference proteome</keyword>
<dbReference type="EC" id="5.1.3.3" evidence="2"/>
<dbReference type="InterPro" id="IPR014718">
    <property type="entry name" value="GH-type_carb-bd"/>
</dbReference>
<name>A0ABV2HY59_9HYPH</name>
<dbReference type="Proteomes" id="UP001549036">
    <property type="component" value="Unassembled WGS sequence"/>
</dbReference>
<dbReference type="GO" id="GO:0004034">
    <property type="term" value="F:aldose 1-epimerase activity"/>
    <property type="evidence" value="ECO:0007669"/>
    <property type="project" value="UniProtKB-EC"/>
</dbReference>
<evidence type="ECO:0000313" key="2">
    <source>
        <dbReference type="EMBL" id="MET3595233.1"/>
    </source>
</evidence>
<protein>
    <submittedName>
        <fullName evidence="2">Aldose 1-epimerase</fullName>
        <ecNumber evidence="2">5.1.3.3</ecNumber>
    </submittedName>
</protein>
<accession>A0ABV2HY59</accession>
<organism evidence="2 3">
    <name type="scientific">Mesorhizobium shonense</name>
    <dbReference type="NCBI Taxonomy" id="1209948"/>
    <lineage>
        <taxon>Bacteria</taxon>
        <taxon>Pseudomonadati</taxon>
        <taxon>Pseudomonadota</taxon>
        <taxon>Alphaproteobacteria</taxon>
        <taxon>Hyphomicrobiales</taxon>
        <taxon>Phyllobacteriaceae</taxon>
        <taxon>Mesorhizobium</taxon>
    </lineage>
</organism>
<dbReference type="EMBL" id="JBEPLM010000009">
    <property type="protein sequence ID" value="MET3595233.1"/>
    <property type="molecule type" value="Genomic_DNA"/>
</dbReference>
<comment type="caution">
    <text evidence="2">The sequence shown here is derived from an EMBL/GenBank/DDBJ whole genome shotgun (WGS) entry which is preliminary data.</text>
</comment>
<evidence type="ECO:0000256" key="1">
    <source>
        <dbReference type="SAM" id="MobiDB-lite"/>
    </source>
</evidence>
<dbReference type="Gene3D" id="2.70.98.10">
    <property type="match status" value="1"/>
</dbReference>
<feature type="region of interest" description="Disordered" evidence="1">
    <location>
        <begin position="1"/>
        <end position="22"/>
    </location>
</feature>
<keyword evidence="2" id="KW-0413">Isomerase</keyword>
<evidence type="ECO:0000313" key="3">
    <source>
        <dbReference type="Proteomes" id="UP001549036"/>
    </source>
</evidence>
<reference evidence="2 3" key="1">
    <citation type="submission" date="2024-06" db="EMBL/GenBank/DDBJ databases">
        <title>Genomic Encyclopedia of Type Strains, Phase IV (KMG-IV): sequencing the most valuable type-strain genomes for metagenomic binning, comparative biology and taxonomic classification.</title>
        <authorList>
            <person name="Goeker M."/>
        </authorList>
    </citation>
    <scope>NUCLEOTIDE SEQUENCE [LARGE SCALE GENOMIC DNA]</scope>
    <source>
        <strain evidence="2 3">DSM 29846</strain>
    </source>
</reference>
<sequence>MGTDTKVLPTRHVPPPAGANPTAGLDITEAAFDTVFTGWKRPAQIIWPDEGRLLDVEAEPPLNFQVLYTPPGEPFFCAEPVSNITDTFNGPARATVAAWCLRPGEPGRRLSASCRPLRFLAAEEALHTRAQSPNALSI</sequence>
<dbReference type="InterPro" id="IPR011013">
    <property type="entry name" value="Gal_mutarotase_sf_dom"/>
</dbReference>
<proteinExistence type="predicted"/>